<evidence type="ECO:0000313" key="9">
    <source>
        <dbReference type="EMBL" id="KCZ85788.1"/>
    </source>
</evidence>
<dbReference type="AlphaFoldDB" id="A0A069E6R9"/>
<dbReference type="GO" id="GO:0015385">
    <property type="term" value="F:sodium:proton antiporter activity"/>
    <property type="evidence" value="ECO:0007669"/>
    <property type="project" value="TreeGrafter"/>
</dbReference>
<keyword evidence="10" id="KW-1185">Reference proteome</keyword>
<feature type="transmembrane region" description="Helical" evidence="8">
    <location>
        <begin position="30"/>
        <end position="49"/>
    </location>
</feature>
<evidence type="ECO:0000256" key="5">
    <source>
        <dbReference type="ARBA" id="ARBA00022692"/>
    </source>
</evidence>
<protein>
    <submittedName>
        <fullName evidence="9">MnhF/PhaF family monovalent cation/proton antiporter</fullName>
    </submittedName>
</protein>
<feature type="transmembrane region" description="Helical" evidence="8">
    <location>
        <begin position="56"/>
        <end position="78"/>
    </location>
</feature>
<dbReference type="Pfam" id="PF04066">
    <property type="entry name" value="MrpF_PhaF"/>
    <property type="match status" value="1"/>
</dbReference>
<comment type="caution">
    <text evidence="9">The sequence shown here is derived from an EMBL/GenBank/DDBJ whole genome shotgun (WGS) entry which is preliminary data.</text>
</comment>
<dbReference type="PANTHER" id="PTHR34702">
    <property type="entry name" value="NA(+)/H(+) ANTIPORTER SUBUNIT F1"/>
    <property type="match status" value="1"/>
</dbReference>
<keyword evidence="6 8" id="KW-1133">Transmembrane helix</keyword>
<evidence type="ECO:0000256" key="1">
    <source>
        <dbReference type="ARBA" id="ARBA00004651"/>
    </source>
</evidence>
<evidence type="ECO:0000256" key="2">
    <source>
        <dbReference type="ARBA" id="ARBA00009212"/>
    </source>
</evidence>
<dbReference type="eggNOG" id="COG2212">
    <property type="taxonomic scope" value="Bacteria"/>
</dbReference>
<dbReference type="InterPro" id="IPR007208">
    <property type="entry name" value="MrpF/PhaF-like"/>
</dbReference>
<evidence type="ECO:0000256" key="6">
    <source>
        <dbReference type="ARBA" id="ARBA00022989"/>
    </source>
</evidence>
<dbReference type="Proteomes" id="UP000027446">
    <property type="component" value="Unassembled WGS sequence"/>
</dbReference>
<dbReference type="STRING" id="1280949.HAD_08885"/>
<proteinExistence type="inferred from homology"/>
<comment type="subcellular location">
    <subcellularLocation>
        <location evidence="1">Cell membrane</location>
        <topology evidence="1">Multi-pass membrane protein</topology>
    </subcellularLocation>
</comment>
<gene>
    <name evidence="9" type="ORF">HAD_08885</name>
</gene>
<sequence>MIAAALIAILFGMGLLLLRAFIGPTLYDRILAVNSFGTKTVLALGLLGFVMDRPEFLDIAITYALINFVSTIAILKFFRYRSFQVPLVRRGQGGNADG</sequence>
<comment type="similarity">
    <text evidence="2">Belongs to the CPA3 antiporters (TC 2.A.63) subunit F family.</text>
</comment>
<keyword evidence="5 8" id="KW-0812">Transmembrane</keyword>
<evidence type="ECO:0000256" key="4">
    <source>
        <dbReference type="ARBA" id="ARBA00022475"/>
    </source>
</evidence>
<dbReference type="GO" id="GO:0005886">
    <property type="term" value="C:plasma membrane"/>
    <property type="evidence" value="ECO:0007669"/>
    <property type="project" value="UniProtKB-SubCell"/>
</dbReference>
<evidence type="ECO:0000313" key="10">
    <source>
        <dbReference type="Proteomes" id="UP000027446"/>
    </source>
</evidence>
<dbReference type="RefSeq" id="WP_035570593.1">
    <property type="nucleotide sequence ID" value="NZ_ARYH01000001.1"/>
</dbReference>
<organism evidence="9 10">
    <name type="scientific">Hyphomonas adhaerens MHS-3</name>
    <dbReference type="NCBI Taxonomy" id="1280949"/>
    <lineage>
        <taxon>Bacteria</taxon>
        <taxon>Pseudomonadati</taxon>
        <taxon>Pseudomonadota</taxon>
        <taxon>Alphaproteobacteria</taxon>
        <taxon>Hyphomonadales</taxon>
        <taxon>Hyphomonadaceae</taxon>
        <taxon>Hyphomonas</taxon>
    </lineage>
</organism>
<dbReference type="OrthoDB" id="9800226at2"/>
<accession>A0A069E6R9</accession>
<dbReference type="EMBL" id="ARYH01000001">
    <property type="protein sequence ID" value="KCZ85788.1"/>
    <property type="molecule type" value="Genomic_DNA"/>
</dbReference>
<keyword evidence="3" id="KW-0813">Transport</keyword>
<keyword evidence="4" id="KW-1003">Cell membrane</keyword>
<evidence type="ECO:0000256" key="8">
    <source>
        <dbReference type="SAM" id="Phobius"/>
    </source>
</evidence>
<evidence type="ECO:0000256" key="3">
    <source>
        <dbReference type="ARBA" id="ARBA00022448"/>
    </source>
</evidence>
<dbReference type="PATRIC" id="fig|1280949.3.peg.1813"/>
<name>A0A069E6R9_9PROT</name>
<keyword evidence="7 8" id="KW-0472">Membrane</keyword>
<evidence type="ECO:0000256" key="7">
    <source>
        <dbReference type="ARBA" id="ARBA00023136"/>
    </source>
</evidence>
<dbReference type="PANTHER" id="PTHR34702:SF1">
    <property type="entry name" value="NA(+)_H(+) ANTIPORTER SUBUNIT F"/>
    <property type="match status" value="1"/>
</dbReference>
<reference evidence="9 10" key="1">
    <citation type="journal article" date="2014" name="Antonie Van Leeuwenhoek">
        <title>Hyphomonas beringensis sp. nov. and Hyphomonas chukchiensis sp. nov., isolated from surface seawater of the Bering Sea and Chukchi Sea.</title>
        <authorList>
            <person name="Li C."/>
            <person name="Lai Q."/>
            <person name="Li G."/>
            <person name="Dong C."/>
            <person name="Wang J."/>
            <person name="Liao Y."/>
            <person name="Shao Z."/>
        </authorList>
    </citation>
    <scope>NUCLEOTIDE SEQUENCE [LARGE SCALE GENOMIC DNA]</scope>
    <source>
        <strain evidence="9 10">MHS-3</strain>
    </source>
</reference>